<protein>
    <submittedName>
        <fullName evidence="1">Uncharacterized protein</fullName>
    </submittedName>
</protein>
<dbReference type="AlphaFoldDB" id="A0A150MF81"/>
<comment type="caution">
    <text evidence="1">The sequence shown here is derived from an EMBL/GenBank/DDBJ whole genome shotgun (WGS) entry which is preliminary data.</text>
</comment>
<proteinExistence type="predicted"/>
<gene>
    <name evidence="1" type="ORF">B4109_3208</name>
</gene>
<accession>A0A150MF81</accession>
<evidence type="ECO:0000313" key="2">
    <source>
        <dbReference type="Proteomes" id="UP000075424"/>
    </source>
</evidence>
<name>A0A150MF81_GEOSE</name>
<dbReference type="Proteomes" id="UP000075424">
    <property type="component" value="Unassembled WGS sequence"/>
</dbReference>
<reference evidence="1 2" key="1">
    <citation type="submission" date="2016-01" db="EMBL/GenBank/DDBJ databases">
        <title>Draft Genome Sequences of Seven Thermophilic Sporeformers Isolated from Foods.</title>
        <authorList>
            <person name="Berendsen E.M."/>
            <person name="Wells-Bennik M.H."/>
            <person name="Krawcyk A.O."/>
            <person name="De Jong A."/>
            <person name="Holsappel S."/>
            <person name="Eijlander R.T."/>
            <person name="Kuipers O.P."/>
        </authorList>
    </citation>
    <scope>NUCLEOTIDE SEQUENCE [LARGE SCALE GENOMIC DNA]</scope>
    <source>
        <strain evidence="1 2">B4109</strain>
    </source>
</reference>
<dbReference type="PATRIC" id="fig|1422.18.peg.931"/>
<dbReference type="RefSeq" id="WP_061567564.1">
    <property type="nucleotide sequence ID" value="NZ_LQYV01000116.1"/>
</dbReference>
<dbReference type="EMBL" id="LQYV01000116">
    <property type="protein sequence ID" value="KYD23136.1"/>
    <property type="molecule type" value="Genomic_DNA"/>
</dbReference>
<sequence>MHDTDTQEYQRYVRMHETYLKQARELEGRMESLAPYELAKLEYVYTKLERAAWHIAGWYKKKAKYHEGMAEIVQGQAYKRMREEEGKTAADAQYYSRIAKGEQLKMAGGYEGDFVTWKGIAQTYERAANAIKDMLKAISTEE</sequence>
<organism evidence="1 2">
    <name type="scientific">Geobacillus stearothermophilus</name>
    <name type="common">Bacillus stearothermophilus</name>
    <dbReference type="NCBI Taxonomy" id="1422"/>
    <lineage>
        <taxon>Bacteria</taxon>
        <taxon>Bacillati</taxon>
        <taxon>Bacillota</taxon>
        <taxon>Bacilli</taxon>
        <taxon>Bacillales</taxon>
        <taxon>Anoxybacillaceae</taxon>
        <taxon>Geobacillus</taxon>
    </lineage>
</organism>
<evidence type="ECO:0000313" key="1">
    <source>
        <dbReference type="EMBL" id="KYD23136.1"/>
    </source>
</evidence>